<gene>
    <name evidence="1" type="ORF">N3K66_008535</name>
</gene>
<protein>
    <submittedName>
        <fullName evidence="1">Uncharacterized protein</fullName>
    </submittedName>
</protein>
<keyword evidence="2" id="KW-1185">Reference proteome</keyword>
<organism evidence="1 2">
    <name type="scientific">Trichothecium roseum</name>
    <dbReference type="NCBI Taxonomy" id="47278"/>
    <lineage>
        <taxon>Eukaryota</taxon>
        <taxon>Fungi</taxon>
        <taxon>Dikarya</taxon>
        <taxon>Ascomycota</taxon>
        <taxon>Pezizomycotina</taxon>
        <taxon>Sordariomycetes</taxon>
        <taxon>Hypocreomycetidae</taxon>
        <taxon>Hypocreales</taxon>
        <taxon>Hypocreales incertae sedis</taxon>
        <taxon>Trichothecium</taxon>
    </lineage>
</organism>
<evidence type="ECO:0000313" key="2">
    <source>
        <dbReference type="Proteomes" id="UP001163324"/>
    </source>
</evidence>
<accession>A0ACC0UQU7</accession>
<proteinExistence type="predicted"/>
<evidence type="ECO:0000313" key="1">
    <source>
        <dbReference type="EMBL" id="KAI9896363.1"/>
    </source>
</evidence>
<dbReference type="Proteomes" id="UP001163324">
    <property type="component" value="Chromosome 9"/>
</dbReference>
<dbReference type="EMBL" id="CM047948">
    <property type="protein sequence ID" value="KAI9896363.1"/>
    <property type="molecule type" value="Genomic_DNA"/>
</dbReference>
<comment type="caution">
    <text evidence="1">The sequence shown here is derived from an EMBL/GenBank/DDBJ whole genome shotgun (WGS) entry which is preliminary data.</text>
</comment>
<name>A0ACC0UQU7_9HYPO</name>
<reference evidence="1" key="1">
    <citation type="submission" date="2022-10" db="EMBL/GenBank/DDBJ databases">
        <title>Complete Genome of Trichothecium roseum strain YXFP-22015, a Plant Pathogen Isolated from Citrus.</title>
        <authorList>
            <person name="Wang Y."/>
            <person name="Zhu L."/>
        </authorList>
    </citation>
    <scope>NUCLEOTIDE SEQUENCE</scope>
    <source>
        <strain evidence="1">YXFP-22015</strain>
    </source>
</reference>
<sequence>MQQLDVFAWRVAKHYEAHLPPRASSAEKPAVVAMLGPSNLEYLITKMALSKLGHTILLLSTRIPQAAIENLMKVTGAKTLLVDAKFEKMGTAIQEEMQNVKQMSIAPRSVFEFPIDVVGDTKLDGHLDPEVEKDNIIFIIHSSGSTGLPKPICQTQKSCIANYSSSMNMKAFVTLPLYHNHGICNLYRAIYAIKPLHMYNADLPLTQGHLIETMRQNQFEVFYGVPYALKLLSETEQGIRILQDLKIVMYGGSALSDDLGNLLVEKGVNLIGHYGATEVGQLMTSFRPQGDKAWNYVREHEKLIPYLRWVPRGPNLYECTVAEGWPAKVQSNQPDGSYATKDLFEPHPSIPRAWKYIARLDDTLVLLNGEKFGPVGMEGTIRSSKNVTEACVFGAGRPYLGLLVVPASHLKGKTDEEVADAIWPAVEAANEKADAFARISKSMIRVLPADCPYPRTDKGSIIRQAFYKAFEKEIDETYDAQDLGSDDLQAMDIPELRVFLHKLLLDTLASNVTTATSISGVSDETDFFALGMDSLQAIQMRSQILKDIDVGGHKLGQNVVFDHPSIEKLAAFLHALRTGLNEAKDTTIESEMQSLISKYSGVPVQPSSVALTGATGSLGAHVAAVLAVKPKIGSIYCLVRASDAASARRRVKDSMIQRKVYHSLPLEARRKIIALPSDLSDPRLGLADGTYETVLQSLRTVIHCAWSVNFNMRLSSFEQSNIAGVRNLLSLCRSSRNGATMNFCSSVSTCTRATVSPVPESLPELEWAQGMGYAQSKSVAEHICARAAEQGITARVLRVGQIVADSRHGVWNAQEAVPMMMQTAVTIGALPKLTETPSWLPVDITAEAISDISLSDAGSVFTNVAHPKSFNFINDLLPALRKTGLDFEEVAPKEWIRRLRDSNVDPKVNPPIKLVDFFASKYDKEDSEFGPSKKFSTSVACSLSPALANAPGLSQTQVDRFISYFLKSSWRPKASDASKTAIIMAGPCGTGKSTAGAAIAQWLGVPFIEGDNLHKQDAVTKMRSAMPLSDEDRRSWLMRVSSHGREALTELGYPSVVISCSALKRSYRDTIRTSLADDSNIRTAFIDLQADRDLLSQRLKDRRGHYMTSAMVEGQLEIHEVASAEEDDVLPVDAEGDIETVIAEAKHLLGGLGLEGLVDV</sequence>